<organism evidence="1 2">
    <name type="scientific">Ceratodon purpureus</name>
    <name type="common">Fire moss</name>
    <name type="synonym">Dicranum purpureum</name>
    <dbReference type="NCBI Taxonomy" id="3225"/>
    <lineage>
        <taxon>Eukaryota</taxon>
        <taxon>Viridiplantae</taxon>
        <taxon>Streptophyta</taxon>
        <taxon>Embryophyta</taxon>
        <taxon>Bryophyta</taxon>
        <taxon>Bryophytina</taxon>
        <taxon>Bryopsida</taxon>
        <taxon>Dicranidae</taxon>
        <taxon>Pseudoditrichales</taxon>
        <taxon>Ditrichaceae</taxon>
        <taxon>Ceratodon</taxon>
    </lineage>
</organism>
<accession>A0A8T0I3Y1</accession>
<reference evidence="1" key="1">
    <citation type="submission" date="2020-06" db="EMBL/GenBank/DDBJ databases">
        <title>WGS assembly of Ceratodon purpureus strain R40.</title>
        <authorList>
            <person name="Carey S.B."/>
            <person name="Jenkins J."/>
            <person name="Shu S."/>
            <person name="Lovell J.T."/>
            <person name="Sreedasyam A."/>
            <person name="Maumus F."/>
            <person name="Tiley G.P."/>
            <person name="Fernandez-Pozo N."/>
            <person name="Barry K."/>
            <person name="Chen C."/>
            <person name="Wang M."/>
            <person name="Lipzen A."/>
            <person name="Daum C."/>
            <person name="Saski C.A."/>
            <person name="Payton A.C."/>
            <person name="Mcbreen J.C."/>
            <person name="Conrad R.E."/>
            <person name="Kollar L.M."/>
            <person name="Olsson S."/>
            <person name="Huttunen S."/>
            <person name="Landis J.B."/>
            <person name="Wickett N.J."/>
            <person name="Johnson M.G."/>
            <person name="Rensing S.A."/>
            <person name="Grimwood J."/>
            <person name="Schmutz J."/>
            <person name="Mcdaniel S.F."/>
        </authorList>
    </citation>
    <scope>NUCLEOTIDE SEQUENCE</scope>
    <source>
        <strain evidence="1">R40</strain>
    </source>
</reference>
<comment type="caution">
    <text evidence="1">The sequence shown here is derived from an EMBL/GenBank/DDBJ whole genome shotgun (WGS) entry which is preliminary data.</text>
</comment>
<name>A0A8T0I3Y1_CERPU</name>
<dbReference type="AlphaFoldDB" id="A0A8T0I3Y1"/>
<dbReference type="EMBL" id="CM026425">
    <property type="protein sequence ID" value="KAG0577248.1"/>
    <property type="molecule type" value="Genomic_DNA"/>
</dbReference>
<feature type="non-terminal residue" evidence="1">
    <location>
        <position position="1"/>
    </location>
</feature>
<gene>
    <name evidence="1" type="ORF">KC19_5G141700</name>
</gene>
<proteinExistence type="predicted"/>
<keyword evidence="2" id="KW-1185">Reference proteome</keyword>
<evidence type="ECO:0000313" key="1">
    <source>
        <dbReference type="EMBL" id="KAG0577248.1"/>
    </source>
</evidence>
<sequence length="306" mass="34177">CIWLGQYNSWKEAKIVRDIATFYYSNNEAGFLDCEEGCFSSDGRSHTGDGRYFIIPPLAENLDGKAKSKSVAQKVKAVYKKFKEKQEEYRNLSRLVAILMEGTEDDGTREADVMNIEGLANGDRPLELTSSSLQLTDRELGFSPPDGVMLDNLGATSKFIISSQIDDSLDSINYSVHTRTCSSEVTPLGANNFSPFFDRHEILESVTEGAPVLSDEDSQWTELEHYPSYEAGEIVASAVLLPDYNMPASSCYGSDTGNQVQASFLQLVNTLLQENQELKQNFVELQRQFREHLSCCSGVNRATKRR</sequence>
<evidence type="ECO:0000313" key="2">
    <source>
        <dbReference type="Proteomes" id="UP000822688"/>
    </source>
</evidence>
<protein>
    <submittedName>
        <fullName evidence="1">Uncharacterized protein</fullName>
    </submittedName>
</protein>
<dbReference type="Proteomes" id="UP000822688">
    <property type="component" value="Chromosome 5"/>
</dbReference>